<evidence type="ECO:0000313" key="2">
    <source>
        <dbReference type="EMBL" id="MDN3574277.1"/>
    </source>
</evidence>
<evidence type="ECO:0000313" key="3">
    <source>
        <dbReference type="Proteomes" id="UP001244297"/>
    </source>
</evidence>
<proteinExistence type="predicted"/>
<protein>
    <submittedName>
        <fullName evidence="2">Uncharacterized protein</fullName>
    </submittedName>
</protein>
<feature type="compositionally biased region" description="Basic and acidic residues" evidence="1">
    <location>
        <begin position="239"/>
        <end position="261"/>
    </location>
</feature>
<accession>A0ABT8AWG8</accession>
<sequence>MADVDAYPEEPKQARSAEELGRMLEANERRKARRAPVMVSLQRTRDGSLSLDSPHDDPQGWQVRLGDAFGTRSDTFAVGQLNHLLGMVRPDEQAPEIEANTMLAAVEAVRPENELEGMLAVQMAATHRLAMECLQRSAVATTPEQMTANGNLASKLLRTYTAQIEALAKVRRGGAQKVTVKHVHVHEGGQAIVGNVDANSRVTSDTREGGRSDNGPQPHAPRDERTIAPAKCQPLRSSNAEREAVPVAGREGEGAMPDARRRDRKRSPKR</sequence>
<feature type="region of interest" description="Disordered" evidence="1">
    <location>
        <begin position="195"/>
        <end position="270"/>
    </location>
</feature>
<dbReference type="RefSeq" id="WP_238291133.1">
    <property type="nucleotide sequence ID" value="NZ_BPQS01000032.1"/>
</dbReference>
<dbReference type="EMBL" id="JAUFPT010000097">
    <property type="protein sequence ID" value="MDN3574277.1"/>
    <property type="molecule type" value="Genomic_DNA"/>
</dbReference>
<evidence type="ECO:0000256" key="1">
    <source>
        <dbReference type="SAM" id="MobiDB-lite"/>
    </source>
</evidence>
<comment type="caution">
    <text evidence="2">The sequence shown here is derived from an EMBL/GenBank/DDBJ whole genome shotgun (WGS) entry which is preliminary data.</text>
</comment>
<organism evidence="2 3">
    <name type="scientific">Methylobacterium longum</name>
    <dbReference type="NCBI Taxonomy" id="767694"/>
    <lineage>
        <taxon>Bacteria</taxon>
        <taxon>Pseudomonadati</taxon>
        <taxon>Pseudomonadota</taxon>
        <taxon>Alphaproteobacteria</taxon>
        <taxon>Hyphomicrobiales</taxon>
        <taxon>Methylobacteriaceae</taxon>
        <taxon>Methylobacterium</taxon>
    </lineage>
</organism>
<dbReference type="Proteomes" id="UP001244297">
    <property type="component" value="Unassembled WGS sequence"/>
</dbReference>
<keyword evidence="3" id="KW-1185">Reference proteome</keyword>
<reference evidence="3" key="1">
    <citation type="journal article" date="2019" name="Int. J. Syst. Evol. Microbiol.">
        <title>The Global Catalogue of Microorganisms (GCM) 10K type strain sequencing project: providing services to taxonomists for standard genome sequencing and annotation.</title>
        <authorList>
            <consortium name="The Broad Institute Genomics Platform"/>
            <consortium name="The Broad Institute Genome Sequencing Center for Infectious Disease"/>
            <person name="Wu L."/>
            <person name="Ma J."/>
        </authorList>
    </citation>
    <scope>NUCLEOTIDE SEQUENCE [LARGE SCALE GENOMIC DNA]</scope>
    <source>
        <strain evidence="3">CECT 7806</strain>
    </source>
</reference>
<gene>
    <name evidence="2" type="ORF">QWZ18_27180</name>
</gene>
<name>A0ABT8AWG8_9HYPH</name>
<feature type="region of interest" description="Disordered" evidence="1">
    <location>
        <begin position="40"/>
        <end position="59"/>
    </location>
</feature>